<dbReference type="PIRSF" id="PIRSF010361">
    <property type="entry name" value="UCP010361"/>
    <property type="match status" value="1"/>
</dbReference>
<evidence type="ECO:0000256" key="9">
    <source>
        <dbReference type="SAM" id="Phobius"/>
    </source>
</evidence>
<feature type="compositionally biased region" description="Gly residues" evidence="8">
    <location>
        <begin position="477"/>
        <end position="494"/>
    </location>
</feature>
<evidence type="ECO:0000256" key="6">
    <source>
        <dbReference type="ARBA" id="ARBA00023136"/>
    </source>
</evidence>
<comment type="caution">
    <text evidence="10">The sequence shown here is derived from an EMBL/GenBank/DDBJ whole genome shotgun (WGS) entry which is preliminary data.</text>
</comment>
<evidence type="ECO:0000256" key="7">
    <source>
        <dbReference type="ARBA" id="ARBA00024033"/>
    </source>
</evidence>
<dbReference type="EMBL" id="BJMM01000029">
    <property type="protein sequence ID" value="GEB52276.1"/>
    <property type="molecule type" value="Genomic_DNA"/>
</dbReference>
<keyword evidence="5 9" id="KW-1133">Transmembrane helix</keyword>
<organism evidence="10 11">
    <name type="scientific">Streptomyces cacaoi</name>
    <dbReference type="NCBI Taxonomy" id="1898"/>
    <lineage>
        <taxon>Bacteria</taxon>
        <taxon>Bacillati</taxon>
        <taxon>Actinomycetota</taxon>
        <taxon>Actinomycetes</taxon>
        <taxon>Kitasatosporales</taxon>
        <taxon>Streptomycetaceae</taxon>
        <taxon>Streptomyces</taxon>
    </lineage>
</organism>
<feature type="transmembrane region" description="Helical" evidence="9">
    <location>
        <begin position="404"/>
        <end position="425"/>
    </location>
</feature>
<keyword evidence="6 9" id="KW-0472">Membrane</keyword>
<evidence type="ECO:0000256" key="8">
    <source>
        <dbReference type="SAM" id="MobiDB-lite"/>
    </source>
</evidence>
<feature type="region of interest" description="Disordered" evidence="8">
    <location>
        <begin position="121"/>
        <end position="174"/>
    </location>
</feature>
<gene>
    <name evidence="10" type="ORF">SCA03_48270</name>
</gene>
<evidence type="ECO:0000313" key="11">
    <source>
        <dbReference type="Proteomes" id="UP000319210"/>
    </source>
</evidence>
<dbReference type="OrthoDB" id="4099703at2"/>
<evidence type="ECO:0000256" key="1">
    <source>
        <dbReference type="ARBA" id="ARBA00004651"/>
    </source>
</evidence>
<evidence type="ECO:0008006" key="12">
    <source>
        <dbReference type="Google" id="ProtNLM"/>
    </source>
</evidence>
<feature type="transmembrane region" description="Helical" evidence="9">
    <location>
        <begin position="91"/>
        <end position="112"/>
    </location>
</feature>
<dbReference type="RefSeq" id="WP_141275640.1">
    <property type="nucleotide sequence ID" value="NZ_BJMM01000029.1"/>
</dbReference>
<evidence type="ECO:0000256" key="3">
    <source>
        <dbReference type="ARBA" id="ARBA00022679"/>
    </source>
</evidence>
<feature type="compositionally biased region" description="Basic and acidic residues" evidence="8">
    <location>
        <begin position="130"/>
        <end position="143"/>
    </location>
</feature>
<feature type="transmembrane region" description="Helical" evidence="9">
    <location>
        <begin position="379"/>
        <end position="397"/>
    </location>
</feature>
<feature type="region of interest" description="Disordered" evidence="8">
    <location>
        <begin position="463"/>
        <end position="511"/>
    </location>
</feature>
<dbReference type="InterPro" id="IPR018584">
    <property type="entry name" value="GT87"/>
</dbReference>
<keyword evidence="2" id="KW-1003">Cell membrane</keyword>
<sequence>MRGRARTTGGAGPLLTWAASRTLVLLYVFKVFTLPGGLDVTTDVSVIYQGWFRTLAEGVFPADDVTWQYPPAAALAILSPALLTVTGLLDYAPAFSVLACAADALVLVLLLYASRAGSTARTGTHRRTPRRADTPEEARRDAPRGTVGADGTDGAARAADAAGSAADGSGNGTAGRRRSRAGAWLWIAGVPLLGPTVYARYDLMVTALAVAALLAAARHPRTAGALAGLGAMVKVWPALLLLGTPRSRTGRTVWTAALVTAAALTAGFALTMPHALDFLTAQGGRGTEVESVPALALHLARLLAGWEGTVELRYGSMEFIGPGVWLVSDAALALTVLGFGWLLLWRLRARTWTPGTLAHAAFAAVLVFTTTSRVLSPQYLVWLVGLAAVCLAVRAAGQALPAGLVLVATGLTLLEFPVGFSHVVGSDLTGVTLLLARNGLLVAATFLCCARLWRSTVPRGSRLRHGGGDEHADGAGSEDGGGDGTGSGDGGGAVADGRARPTGSGDELLTW</sequence>
<evidence type="ECO:0000256" key="2">
    <source>
        <dbReference type="ARBA" id="ARBA00022475"/>
    </source>
</evidence>
<evidence type="ECO:0000256" key="4">
    <source>
        <dbReference type="ARBA" id="ARBA00022692"/>
    </source>
</evidence>
<comment type="subcellular location">
    <subcellularLocation>
        <location evidence="1">Cell membrane</location>
        <topology evidence="1">Multi-pass membrane protein</topology>
    </subcellularLocation>
</comment>
<feature type="transmembrane region" description="Helical" evidence="9">
    <location>
        <begin position="223"/>
        <end position="242"/>
    </location>
</feature>
<dbReference type="Pfam" id="PF09594">
    <property type="entry name" value="GT87"/>
    <property type="match status" value="1"/>
</dbReference>
<dbReference type="GO" id="GO:0016758">
    <property type="term" value="F:hexosyltransferase activity"/>
    <property type="evidence" value="ECO:0007669"/>
    <property type="project" value="InterPro"/>
</dbReference>
<protein>
    <recommendedName>
        <fullName evidence="12">DUF2029 domain-containing protein</fullName>
    </recommendedName>
</protein>
<dbReference type="Proteomes" id="UP000319210">
    <property type="component" value="Unassembled WGS sequence"/>
</dbReference>
<keyword evidence="11" id="KW-1185">Reference proteome</keyword>
<dbReference type="GO" id="GO:0005886">
    <property type="term" value="C:plasma membrane"/>
    <property type="evidence" value="ECO:0007669"/>
    <property type="project" value="UniProtKB-SubCell"/>
</dbReference>
<feature type="compositionally biased region" description="Low complexity" evidence="8">
    <location>
        <begin position="149"/>
        <end position="168"/>
    </location>
</feature>
<feature type="transmembrane region" description="Helical" evidence="9">
    <location>
        <begin position="323"/>
        <end position="344"/>
    </location>
</feature>
<comment type="similarity">
    <text evidence="7">Belongs to the glycosyltransferase 87 family.</text>
</comment>
<keyword evidence="4 9" id="KW-0812">Transmembrane</keyword>
<evidence type="ECO:0000256" key="5">
    <source>
        <dbReference type="ARBA" id="ARBA00022989"/>
    </source>
</evidence>
<feature type="transmembrane region" description="Helical" evidence="9">
    <location>
        <begin position="12"/>
        <end position="29"/>
    </location>
</feature>
<name>A0A4Y3R3G3_STRCI</name>
<evidence type="ECO:0000313" key="10">
    <source>
        <dbReference type="EMBL" id="GEB52276.1"/>
    </source>
</evidence>
<feature type="transmembrane region" description="Helical" evidence="9">
    <location>
        <begin position="254"/>
        <end position="276"/>
    </location>
</feature>
<feature type="transmembrane region" description="Helical" evidence="9">
    <location>
        <begin position="431"/>
        <end position="453"/>
    </location>
</feature>
<keyword evidence="3" id="KW-0808">Transferase</keyword>
<dbReference type="InterPro" id="IPR016570">
    <property type="entry name" value="UCP010361"/>
</dbReference>
<reference evidence="10 11" key="1">
    <citation type="submission" date="2019-06" db="EMBL/GenBank/DDBJ databases">
        <title>Whole genome shotgun sequence of Streptomyces cacaoi subsp. cacaoi NBRC 12748.</title>
        <authorList>
            <person name="Hosoyama A."/>
            <person name="Uohara A."/>
            <person name="Ohji S."/>
            <person name="Ichikawa N."/>
        </authorList>
    </citation>
    <scope>NUCLEOTIDE SEQUENCE [LARGE SCALE GENOMIC DNA]</scope>
    <source>
        <strain evidence="10 11">NBRC 12748</strain>
    </source>
</reference>
<feature type="transmembrane region" description="Helical" evidence="9">
    <location>
        <begin position="356"/>
        <end position="373"/>
    </location>
</feature>
<proteinExistence type="inferred from homology"/>
<feature type="transmembrane region" description="Helical" evidence="9">
    <location>
        <begin position="184"/>
        <end position="217"/>
    </location>
</feature>
<dbReference type="AlphaFoldDB" id="A0A4Y3R3G3"/>
<accession>A0A4Y3R3G3</accession>